<dbReference type="EMBL" id="JBAKAZ010000001">
    <property type="protein sequence ID" value="MEL0628067.1"/>
    <property type="molecule type" value="Genomic_DNA"/>
</dbReference>
<evidence type="ECO:0000313" key="2">
    <source>
        <dbReference type="Proteomes" id="UP001369082"/>
    </source>
</evidence>
<protein>
    <submittedName>
        <fullName evidence="1">Uncharacterized protein</fullName>
    </submittedName>
</protein>
<organism evidence="1 2">
    <name type="scientific">Psychromonas aquatilis</name>
    <dbReference type="NCBI Taxonomy" id="2005072"/>
    <lineage>
        <taxon>Bacteria</taxon>
        <taxon>Pseudomonadati</taxon>
        <taxon>Pseudomonadota</taxon>
        <taxon>Gammaproteobacteria</taxon>
        <taxon>Alteromonadales</taxon>
        <taxon>Psychromonadaceae</taxon>
        <taxon>Psychromonas</taxon>
    </lineage>
</organism>
<keyword evidence="2" id="KW-1185">Reference proteome</keyword>
<name>A0ABU9GL80_9GAMM</name>
<dbReference type="RefSeq" id="WP_341596005.1">
    <property type="nucleotide sequence ID" value="NZ_JBAKAZ010000001.1"/>
</dbReference>
<dbReference type="Proteomes" id="UP001369082">
    <property type="component" value="Unassembled WGS sequence"/>
</dbReference>
<evidence type="ECO:0000313" key="1">
    <source>
        <dbReference type="EMBL" id="MEL0628067.1"/>
    </source>
</evidence>
<proteinExistence type="predicted"/>
<comment type="caution">
    <text evidence="1">The sequence shown here is derived from an EMBL/GenBank/DDBJ whole genome shotgun (WGS) entry which is preliminary data.</text>
</comment>
<accession>A0ABU9GL80</accession>
<reference evidence="1 2" key="1">
    <citation type="submission" date="2024-02" db="EMBL/GenBank/DDBJ databases">
        <title>Bacteria isolated from the canopy kelp, Nereocystis luetkeana.</title>
        <authorList>
            <person name="Pfister C.A."/>
            <person name="Younker I.T."/>
            <person name="Light S.H."/>
        </authorList>
    </citation>
    <scope>NUCLEOTIDE SEQUENCE [LARGE SCALE GENOMIC DNA]</scope>
    <source>
        <strain evidence="1 2">TI.1.05</strain>
    </source>
</reference>
<sequence length="325" mass="37122">MGLERGINNNRISVDKIKSLGNQGLSYKSFNLPSFLVQVGFFRKNSTNSVIIENKLRKETINLGKCSCDITIGTPLFSYLLTTHHNLALNKGNDLNKGITIEYGEKTSLLKSLKERQRHTIKAIESGIKEFVYRLNSDNEITVNNITFSIFENLEVNTEERTISYSFSNDFIEFLGREKNPLTYISIEDLKSLNSNKTSATLLFMTKSMSNLNNNKTRTRKYLAKCLIFDGNNSNQKIDNAFKNLVEKGFLTVSKKIKSMKVGNKIYFWSLYVFDKIKKSTKKITKKMKKELKSVVEVDKSIFNPGKKGGRGGFKMIDLYLNMIN</sequence>
<gene>
    <name evidence="1" type="ORF">V6256_00485</name>
</gene>